<sequence length="86" mass="9554">MTSNTNSSQGTAGSQTRPEAVTNTQQSGESWPTWCSACQTVKAGEHTCEEPESATDEITKPDPVYRLRLSHENGTRRVDRERKEKS</sequence>
<feature type="region of interest" description="Disordered" evidence="1">
    <location>
        <begin position="48"/>
        <end position="86"/>
    </location>
</feature>
<evidence type="ECO:0000313" key="2">
    <source>
        <dbReference type="EMBL" id="KAK8051668.1"/>
    </source>
</evidence>
<protein>
    <submittedName>
        <fullName evidence="2">Uncharacterized protein</fullName>
    </submittedName>
</protein>
<feature type="compositionally biased region" description="Basic and acidic residues" evidence="1">
    <location>
        <begin position="57"/>
        <end position="86"/>
    </location>
</feature>
<gene>
    <name evidence="2" type="ORF">PG993_003053</name>
</gene>
<dbReference type="EMBL" id="JAQQWK010000002">
    <property type="protein sequence ID" value="KAK8051668.1"/>
    <property type="molecule type" value="Genomic_DNA"/>
</dbReference>
<proteinExistence type="predicted"/>
<feature type="region of interest" description="Disordered" evidence="1">
    <location>
        <begin position="1"/>
        <end position="33"/>
    </location>
</feature>
<name>A0ABR1TYL2_9PEZI</name>
<reference evidence="2 3" key="1">
    <citation type="submission" date="2023-01" db="EMBL/GenBank/DDBJ databases">
        <title>Analysis of 21 Apiospora genomes using comparative genomics revels a genus with tremendous synthesis potential of carbohydrate active enzymes and secondary metabolites.</title>
        <authorList>
            <person name="Sorensen T."/>
        </authorList>
    </citation>
    <scope>NUCLEOTIDE SEQUENCE [LARGE SCALE GENOMIC DNA]</scope>
    <source>
        <strain evidence="2 3">CBS 33761</strain>
    </source>
</reference>
<evidence type="ECO:0000313" key="3">
    <source>
        <dbReference type="Proteomes" id="UP001444661"/>
    </source>
</evidence>
<keyword evidence="3" id="KW-1185">Reference proteome</keyword>
<comment type="caution">
    <text evidence="2">The sequence shown here is derived from an EMBL/GenBank/DDBJ whole genome shotgun (WGS) entry which is preliminary data.</text>
</comment>
<feature type="compositionally biased region" description="Polar residues" evidence="1">
    <location>
        <begin position="1"/>
        <end position="30"/>
    </location>
</feature>
<dbReference type="Proteomes" id="UP001444661">
    <property type="component" value="Unassembled WGS sequence"/>
</dbReference>
<evidence type="ECO:0000256" key="1">
    <source>
        <dbReference type="SAM" id="MobiDB-lite"/>
    </source>
</evidence>
<organism evidence="2 3">
    <name type="scientific">Apiospora rasikravindrae</name>
    <dbReference type="NCBI Taxonomy" id="990691"/>
    <lineage>
        <taxon>Eukaryota</taxon>
        <taxon>Fungi</taxon>
        <taxon>Dikarya</taxon>
        <taxon>Ascomycota</taxon>
        <taxon>Pezizomycotina</taxon>
        <taxon>Sordariomycetes</taxon>
        <taxon>Xylariomycetidae</taxon>
        <taxon>Amphisphaeriales</taxon>
        <taxon>Apiosporaceae</taxon>
        <taxon>Apiospora</taxon>
    </lineage>
</organism>
<accession>A0ABR1TYL2</accession>